<dbReference type="RefSeq" id="WP_217679368.1">
    <property type="nucleotide sequence ID" value="NZ_JAHRGL010000001.1"/>
</dbReference>
<dbReference type="PANTHER" id="PTHR15162">
    <property type="entry name" value="ASPARTOACYLASE"/>
    <property type="match status" value="1"/>
</dbReference>
<feature type="binding site" evidence="5">
    <location>
        <position position="59"/>
    </location>
    <ligand>
        <name>Zn(2+)</name>
        <dbReference type="ChEBI" id="CHEBI:29105"/>
    </ligand>
</feature>
<feature type="domain" description="AstE/AspA barrel-sandwich hybrid" evidence="7">
    <location>
        <begin position="254"/>
        <end position="327"/>
    </location>
</feature>
<proteinExistence type="inferred from homology"/>
<comment type="catalytic activity">
    <reaction evidence="5">
        <text>N-succinyl-L-glutamate + H2O = L-glutamate + succinate</text>
        <dbReference type="Rhea" id="RHEA:15169"/>
        <dbReference type="ChEBI" id="CHEBI:15377"/>
        <dbReference type="ChEBI" id="CHEBI:29985"/>
        <dbReference type="ChEBI" id="CHEBI:30031"/>
        <dbReference type="ChEBI" id="CHEBI:58763"/>
        <dbReference type="EC" id="3.5.1.96"/>
    </reaction>
</comment>
<evidence type="ECO:0000256" key="2">
    <source>
        <dbReference type="ARBA" id="ARBA00022723"/>
    </source>
</evidence>
<keyword evidence="10" id="KW-1185">Reference proteome</keyword>
<evidence type="ECO:0000256" key="3">
    <source>
        <dbReference type="ARBA" id="ARBA00022801"/>
    </source>
</evidence>
<feature type="domain" description="Succinylglutamate desuccinylase/Aspartoacylase catalytic" evidence="8">
    <location>
        <begin position="49"/>
        <end position="230"/>
    </location>
</feature>
<dbReference type="HAMAP" id="MF_00767">
    <property type="entry name" value="Arg_catab_AstE"/>
    <property type="match status" value="1"/>
</dbReference>
<feature type="binding site" evidence="5">
    <location>
        <position position="62"/>
    </location>
    <ligand>
        <name>Zn(2+)</name>
        <dbReference type="ChEBI" id="CHEBI:29105"/>
    </ligand>
</feature>
<organism evidence="9 10">
    <name type="scientific">Geopseudomonas aromaticivorans</name>
    <dbReference type="NCBI Taxonomy" id="2849492"/>
    <lineage>
        <taxon>Bacteria</taxon>
        <taxon>Pseudomonadati</taxon>
        <taxon>Pseudomonadota</taxon>
        <taxon>Gammaproteobacteria</taxon>
        <taxon>Pseudomonadales</taxon>
        <taxon>Pseudomonadaceae</taxon>
        <taxon>Geopseudomonas</taxon>
    </lineage>
</organism>
<keyword evidence="1 5" id="KW-0056">Arginine metabolism</keyword>
<dbReference type="Pfam" id="PF24827">
    <property type="entry name" value="AstE_AspA_cat"/>
    <property type="match status" value="1"/>
</dbReference>
<comment type="pathway">
    <text evidence="5">Amino-acid degradation; L-arginine degradation via AST pathway; L-glutamate and succinate from L-arginine: step 5/5.</text>
</comment>
<dbReference type="InterPro" id="IPR016681">
    <property type="entry name" value="SuccinylGlu_desuccinylase"/>
</dbReference>
<evidence type="ECO:0000256" key="5">
    <source>
        <dbReference type="HAMAP-Rule" id="MF_00767"/>
    </source>
</evidence>
<dbReference type="InterPro" id="IPR007036">
    <property type="entry name" value="Aste_AspA_hybrid_dom"/>
</dbReference>
<evidence type="ECO:0000259" key="8">
    <source>
        <dbReference type="Pfam" id="PF24827"/>
    </source>
</evidence>
<dbReference type="NCBIfam" id="NF003706">
    <property type="entry name" value="PRK05324.1"/>
    <property type="match status" value="1"/>
</dbReference>
<comment type="caution">
    <text evidence="9">The sequence shown here is derived from an EMBL/GenBank/DDBJ whole genome shotgun (WGS) entry which is preliminary data.</text>
</comment>
<comment type="similarity">
    <text evidence="5">Belongs to the AspA/AstE family. Succinylglutamate desuccinylase subfamily.</text>
</comment>
<evidence type="ECO:0000256" key="4">
    <source>
        <dbReference type="ARBA" id="ARBA00022833"/>
    </source>
</evidence>
<accession>A0ABS6MRN0</accession>
<keyword evidence="3 5" id="KW-0378">Hydrolase</keyword>
<comment type="cofactor">
    <cofactor evidence="5">
        <name>Zn(2+)</name>
        <dbReference type="ChEBI" id="CHEBI:29105"/>
    </cofactor>
    <text evidence="5">Binds 1 zinc ion per subunit.</text>
</comment>
<evidence type="ECO:0000256" key="1">
    <source>
        <dbReference type="ARBA" id="ARBA00022503"/>
    </source>
</evidence>
<dbReference type="NCBIfam" id="TIGR03242">
    <property type="entry name" value="arg_catab_astE"/>
    <property type="match status" value="1"/>
</dbReference>
<dbReference type="EMBL" id="JAHRGL010000001">
    <property type="protein sequence ID" value="MBV2131466.1"/>
    <property type="molecule type" value="Genomic_DNA"/>
</dbReference>
<dbReference type="GO" id="GO:0009017">
    <property type="term" value="F:succinylglutamate desuccinylase activity"/>
    <property type="evidence" value="ECO:0007669"/>
    <property type="project" value="UniProtKB-EC"/>
</dbReference>
<dbReference type="PANTHER" id="PTHR15162:SF7">
    <property type="entry name" value="SUCCINYLGLUTAMATE DESUCCINYLASE"/>
    <property type="match status" value="1"/>
</dbReference>
<name>A0ABS6MRN0_9GAMM</name>
<feature type="active site" evidence="5">
    <location>
        <position position="214"/>
    </location>
</feature>
<keyword evidence="4 5" id="KW-0862">Zinc</keyword>
<sequence length="335" mass="36061">MLALGKLLELTLAGREPSEKIQVCASGARLQWKAEGVLLIDPPAGRDTGLDLLLSAGIHGDETAPVELLERLLHDIAACRLQPVVRLLVVLGNPAALRRGQRYVEYDLNALFGGGEPSVSGADALRAVELEQQVELFFSPPGRRRVHYDLHADLRASRIERFALRPRSAQRPSRGQLAGLQAAGVQALLLQDESAATFSAFTSERFAAEAFSFELGPAQPLGQGGAAELGRLEAWLRELIEGREPAMAGDPAALPLFRIALEVIKHSDAFRLHLGDEVASFTELVPGCLLAEDADGRRWLVEEQGARIVFPNPRVVSGQCAGLIVVPVAVDEVCA</sequence>
<feature type="binding site" evidence="5">
    <location>
        <position position="151"/>
    </location>
    <ligand>
        <name>Zn(2+)</name>
        <dbReference type="ChEBI" id="CHEBI:29105"/>
    </ligand>
</feature>
<evidence type="ECO:0000259" key="7">
    <source>
        <dbReference type="Pfam" id="PF04952"/>
    </source>
</evidence>
<keyword evidence="2 5" id="KW-0479">Metal-binding</keyword>
<comment type="function">
    <text evidence="5">Transforms N(2)-succinylglutamate into succinate and glutamate.</text>
</comment>
<reference evidence="9 10" key="1">
    <citation type="submission" date="2021-06" db="EMBL/GenBank/DDBJ databases">
        <title>Differences between aerobic and microaerobic xylene degrading microbial communities.</title>
        <authorList>
            <person name="Banerjee S."/>
            <person name="Tancsics A."/>
        </authorList>
    </citation>
    <scope>NUCLEOTIDE SEQUENCE [LARGE SCALE GENOMIC DNA]</scope>
    <source>
        <strain evidence="9 10">MAP12</strain>
    </source>
</reference>
<evidence type="ECO:0000313" key="10">
    <source>
        <dbReference type="Proteomes" id="UP000813068"/>
    </source>
</evidence>
<dbReference type="InterPro" id="IPR050178">
    <property type="entry name" value="AspA/AstE_fam"/>
</dbReference>
<evidence type="ECO:0000313" key="9">
    <source>
        <dbReference type="EMBL" id="MBV2131466.1"/>
    </source>
</evidence>
<dbReference type="Pfam" id="PF04952">
    <property type="entry name" value="AstE_AspA_hybrid"/>
    <property type="match status" value="1"/>
</dbReference>
<dbReference type="InterPro" id="IPR055438">
    <property type="entry name" value="AstE_AspA_cat"/>
</dbReference>
<dbReference type="EC" id="3.5.1.96" evidence="5 6"/>
<dbReference type="Proteomes" id="UP000813068">
    <property type="component" value="Unassembled WGS sequence"/>
</dbReference>
<protein>
    <recommendedName>
        <fullName evidence="5 6">Succinylglutamate desuccinylase</fullName>
        <ecNumber evidence="5 6">3.5.1.96</ecNumber>
    </recommendedName>
</protein>
<evidence type="ECO:0000256" key="6">
    <source>
        <dbReference type="NCBIfam" id="TIGR03242"/>
    </source>
</evidence>
<gene>
    <name evidence="5 9" type="primary">astE</name>
    <name evidence="9" type="ORF">KRX52_01485</name>
</gene>